<dbReference type="SUPFAM" id="SSF48452">
    <property type="entry name" value="TPR-like"/>
    <property type="match status" value="1"/>
</dbReference>
<feature type="signal peptide" evidence="2">
    <location>
        <begin position="1"/>
        <end position="19"/>
    </location>
</feature>
<evidence type="ECO:0000313" key="5">
    <source>
        <dbReference type="Proteomes" id="UP000317835"/>
    </source>
</evidence>
<gene>
    <name evidence="4" type="ORF">ElP_59940</name>
</gene>
<proteinExistence type="predicted"/>
<evidence type="ECO:0000313" key="4">
    <source>
        <dbReference type="EMBL" id="QDV38046.1"/>
    </source>
</evidence>
<organism evidence="4 5">
    <name type="scientific">Tautonia plasticadhaerens</name>
    <dbReference type="NCBI Taxonomy" id="2527974"/>
    <lineage>
        <taxon>Bacteria</taxon>
        <taxon>Pseudomonadati</taxon>
        <taxon>Planctomycetota</taxon>
        <taxon>Planctomycetia</taxon>
        <taxon>Isosphaerales</taxon>
        <taxon>Isosphaeraceae</taxon>
        <taxon>Tautonia</taxon>
    </lineage>
</organism>
<accession>A0A518HBE9</accession>
<dbReference type="Pfam" id="PF00578">
    <property type="entry name" value="AhpC-TSA"/>
    <property type="match status" value="1"/>
</dbReference>
<feature type="region of interest" description="Disordered" evidence="1">
    <location>
        <begin position="23"/>
        <end position="42"/>
    </location>
</feature>
<keyword evidence="2" id="KW-0732">Signal</keyword>
<reference evidence="4 5" key="1">
    <citation type="submission" date="2019-02" db="EMBL/GenBank/DDBJ databases">
        <title>Deep-cultivation of Planctomycetes and their phenomic and genomic characterization uncovers novel biology.</title>
        <authorList>
            <person name="Wiegand S."/>
            <person name="Jogler M."/>
            <person name="Boedeker C."/>
            <person name="Pinto D."/>
            <person name="Vollmers J."/>
            <person name="Rivas-Marin E."/>
            <person name="Kohn T."/>
            <person name="Peeters S.H."/>
            <person name="Heuer A."/>
            <person name="Rast P."/>
            <person name="Oberbeckmann S."/>
            <person name="Bunk B."/>
            <person name="Jeske O."/>
            <person name="Meyerdierks A."/>
            <person name="Storesund J.E."/>
            <person name="Kallscheuer N."/>
            <person name="Luecker S."/>
            <person name="Lage O.M."/>
            <person name="Pohl T."/>
            <person name="Merkel B.J."/>
            <person name="Hornburger P."/>
            <person name="Mueller R.-W."/>
            <person name="Bruemmer F."/>
            <person name="Labrenz M."/>
            <person name="Spormann A.M."/>
            <person name="Op den Camp H."/>
            <person name="Overmann J."/>
            <person name="Amann R."/>
            <person name="Jetten M.S.M."/>
            <person name="Mascher T."/>
            <person name="Medema M.H."/>
            <person name="Devos D.P."/>
            <person name="Kaster A.-K."/>
            <person name="Ovreas L."/>
            <person name="Rohde M."/>
            <person name="Galperin M.Y."/>
            <person name="Jogler C."/>
        </authorList>
    </citation>
    <scope>NUCLEOTIDE SEQUENCE [LARGE SCALE GENOMIC DNA]</scope>
    <source>
        <strain evidence="4 5">ElP</strain>
    </source>
</reference>
<dbReference type="PANTHER" id="PTHR45588:SF1">
    <property type="entry name" value="WW DOMAIN-CONTAINING PROTEIN"/>
    <property type="match status" value="1"/>
</dbReference>
<dbReference type="Proteomes" id="UP000317835">
    <property type="component" value="Chromosome"/>
</dbReference>
<dbReference type="AlphaFoldDB" id="A0A518HBE9"/>
<feature type="compositionally biased region" description="Acidic residues" evidence="1">
    <location>
        <begin position="420"/>
        <end position="434"/>
    </location>
</feature>
<evidence type="ECO:0000256" key="1">
    <source>
        <dbReference type="SAM" id="MobiDB-lite"/>
    </source>
</evidence>
<feature type="region of interest" description="Disordered" evidence="1">
    <location>
        <begin position="411"/>
        <end position="455"/>
    </location>
</feature>
<evidence type="ECO:0000256" key="2">
    <source>
        <dbReference type="SAM" id="SignalP"/>
    </source>
</evidence>
<dbReference type="InterPro" id="IPR011990">
    <property type="entry name" value="TPR-like_helical_dom_sf"/>
</dbReference>
<dbReference type="PROSITE" id="PS51352">
    <property type="entry name" value="THIOREDOXIN_2"/>
    <property type="match status" value="1"/>
</dbReference>
<dbReference type="Gene3D" id="1.25.40.10">
    <property type="entry name" value="Tetratricopeptide repeat domain"/>
    <property type="match status" value="2"/>
</dbReference>
<dbReference type="PANTHER" id="PTHR45588">
    <property type="entry name" value="TPR DOMAIN-CONTAINING PROTEIN"/>
    <property type="match status" value="1"/>
</dbReference>
<feature type="compositionally biased region" description="Basic and acidic residues" evidence="1">
    <location>
        <begin position="435"/>
        <end position="444"/>
    </location>
</feature>
<dbReference type="InterPro" id="IPR000866">
    <property type="entry name" value="AhpC/TSA"/>
</dbReference>
<dbReference type="SUPFAM" id="SSF52833">
    <property type="entry name" value="Thioredoxin-like"/>
    <property type="match status" value="1"/>
</dbReference>
<dbReference type="InterPro" id="IPR036249">
    <property type="entry name" value="Thioredoxin-like_sf"/>
</dbReference>
<feature type="domain" description="Thioredoxin" evidence="3">
    <location>
        <begin position="601"/>
        <end position="753"/>
    </location>
</feature>
<dbReference type="CDD" id="cd02971">
    <property type="entry name" value="PRX_family"/>
    <property type="match status" value="1"/>
</dbReference>
<dbReference type="KEGG" id="tpla:ElP_59940"/>
<evidence type="ECO:0000259" key="3">
    <source>
        <dbReference type="PROSITE" id="PS51352"/>
    </source>
</evidence>
<dbReference type="InterPro" id="IPR013766">
    <property type="entry name" value="Thioredoxin_domain"/>
</dbReference>
<dbReference type="GO" id="GO:0006950">
    <property type="term" value="P:response to stress"/>
    <property type="evidence" value="ECO:0007669"/>
    <property type="project" value="UniProtKB-ARBA"/>
</dbReference>
<dbReference type="RefSeq" id="WP_145276257.1">
    <property type="nucleotide sequence ID" value="NZ_CP036426.1"/>
</dbReference>
<dbReference type="GO" id="GO:0016209">
    <property type="term" value="F:antioxidant activity"/>
    <property type="evidence" value="ECO:0007669"/>
    <property type="project" value="InterPro"/>
</dbReference>
<dbReference type="GO" id="GO:0016491">
    <property type="term" value="F:oxidoreductase activity"/>
    <property type="evidence" value="ECO:0007669"/>
    <property type="project" value="InterPro"/>
</dbReference>
<protein>
    <submittedName>
        <fullName evidence="4">Thiol-disulfide oxidoreductase</fullName>
    </submittedName>
</protein>
<dbReference type="EMBL" id="CP036426">
    <property type="protein sequence ID" value="QDV38046.1"/>
    <property type="molecule type" value="Genomic_DNA"/>
</dbReference>
<name>A0A518HBE9_9BACT</name>
<feature type="chain" id="PRO_5021982947" evidence="2">
    <location>
        <begin position="20"/>
        <end position="763"/>
    </location>
</feature>
<dbReference type="OrthoDB" id="9778494at2"/>
<feature type="region of interest" description="Disordered" evidence="1">
    <location>
        <begin position="326"/>
        <end position="349"/>
    </location>
</feature>
<keyword evidence="5" id="KW-1185">Reference proteome</keyword>
<sequence length="763" mass="84617" precursor="true">MPSRLTRALLTLLALGAVAAAQDPEGPLPEGHSNHGEAFNEGPRRAGYLMEGQGTVNFPITTDSPEVRAFVNQGVAQLHVFFYFEAERSFRQAATIEPENPMLYWGMAMANVNNADRAKGLLEVAREKAESADLSPREQLYLDALSAFYKEGDGVDDKDRRQGWLEGLEEIVQQFPDDLDARAWLGMVAWQNGRQDGIGSREAVSLLLDSVLEQNPLHPGAHHYTIHLWDKQDDAQALESAARFARSSPGIAHAWHMPGHTYTNLKRYADASYQQEGSARVDHEYMIRDRVMPFMIHNYAHNNQWLSESLTKTGRAADAIAVARNLVEQPRDPEKNNAKTSGHPQREGRRRWTEALIAFELWDDLLEADASTALDWSDEPAEQVTRAHALGLAHAAKGDLDALDRQIAALKSLLPKPDEKEETDDEESDEEESDNNSKGEDSKDKPRRARKPPGLDDALAELEGHRLLLDGDADAAFDRFEEAGSMRREALARLLLESGRAEEAVAQAAEAVEKAPKEVAPLAARVEILHAAGKVDEARAAYLDLREIARESDPDLPVFARIDAILADWQSDDGWQAPAQEPRTDLAAQSRVDLNTVGPLCWSPFPAEPFEGVDTEGKTHRLEDSRGRPLVLIFFLGGDCAHCMEQLIAFSEGIDQIRATGARVLAISTDDPERTRALKDNGEVPFAMPLIADPDLVHFKRYRAMDDFEAMPLHGTFLIDADGLVRYQDISWQPFTDVDFVAAELSRINRLTGHAPSPVAASR</sequence>
<dbReference type="Gene3D" id="3.40.30.10">
    <property type="entry name" value="Glutaredoxin"/>
    <property type="match status" value="1"/>
</dbReference>